<proteinExistence type="predicted"/>
<accession>A0AAN7ZLX4</accession>
<reference evidence="1 2" key="1">
    <citation type="journal article" date="2024" name="Insects">
        <title>An Improved Chromosome-Level Genome Assembly of the Firefly Pyrocoelia pectoralis.</title>
        <authorList>
            <person name="Fu X."/>
            <person name="Meyer-Rochow V.B."/>
            <person name="Ballantyne L."/>
            <person name="Zhu X."/>
        </authorList>
    </citation>
    <scope>NUCLEOTIDE SEQUENCE [LARGE SCALE GENOMIC DNA]</scope>
    <source>
        <strain evidence="1">XCY_ONT2</strain>
    </source>
</reference>
<protein>
    <submittedName>
        <fullName evidence="1">Uncharacterized protein</fullName>
    </submittedName>
</protein>
<dbReference type="AlphaFoldDB" id="A0AAN7ZLX4"/>
<comment type="caution">
    <text evidence="1">The sequence shown here is derived from an EMBL/GenBank/DDBJ whole genome shotgun (WGS) entry which is preliminary data.</text>
</comment>
<evidence type="ECO:0000313" key="2">
    <source>
        <dbReference type="Proteomes" id="UP001329430"/>
    </source>
</evidence>
<gene>
    <name evidence="1" type="ORF">RI129_002789</name>
</gene>
<sequence length="146" mass="16498">MQFSALLIVLGPKHESVKVFKTKNATRMVCSLLPKLYGQISTRYNTGKHAVSLIISCYLKKNCQQYDRIEFLSKIGGRTGVEDGSKVAYKVIDHVFTSEVFMYYSWTGICRGKSGEKKTFQILDGILGVFFEVISLAYPSKELCDF</sequence>
<dbReference type="EMBL" id="JAVRBK010000002">
    <property type="protein sequence ID" value="KAK5647897.1"/>
    <property type="molecule type" value="Genomic_DNA"/>
</dbReference>
<dbReference type="Proteomes" id="UP001329430">
    <property type="component" value="Chromosome 2"/>
</dbReference>
<keyword evidence="2" id="KW-1185">Reference proteome</keyword>
<name>A0AAN7ZLX4_9COLE</name>
<organism evidence="1 2">
    <name type="scientific">Pyrocoelia pectoralis</name>
    <dbReference type="NCBI Taxonomy" id="417401"/>
    <lineage>
        <taxon>Eukaryota</taxon>
        <taxon>Metazoa</taxon>
        <taxon>Ecdysozoa</taxon>
        <taxon>Arthropoda</taxon>
        <taxon>Hexapoda</taxon>
        <taxon>Insecta</taxon>
        <taxon>Pterygota</taxon>
        <taxon>Neoptera</taxon>
        <taxon>Endopterygota</taxon>
        <taxon>Coleoptera</taxon>
        <taxon>Polyphaga</taxon>
        <taxon>Elateriformia</taxon>
        <taxon>Elateroidea</taxon>
        <taxon>Lampyridae</taxon>
        <taxon>Lampyrinae</taxon>
        <taxon>Pyrocoelia</taxon>
    </lineage>
</organism>
<evidence type="ECO:0000313" key="1">
    <source>
        <dbReference type="EMBL" id="KAK5647897.1"/>
    </source>
</evidence>